<dbReference type="PRINTS" id="PR00173">
    <property type="entry name" value="EDTRNSPORT"/>
</dbReference>
<dbReference type="Gene3D" id="1.10.3860.10">
    <property type="entry name" value="Sodium:dicarboxylate symporter"/>
    <property type="match status" value="1"/>
</dbReference>
<keyword evidence="6 8" id="KW-1133">Transmembrane helix</keyword>
<feature type="transmembrane region" description="Helical" evidence="8">
    <location>
        <begin position="331"/>
        <end position="356"/>
    </location>
</feature>
<feature type="transmembrane region" description="Helical" evidence="8">
    <location>
        <begin position="150"/>
        <end position="167"/>
    </location>
</feature>
<comment type="caution">
    <text evidence="9">The sequence shown here is derived from an EMBL/GenBank/DDBJ whole genome shotgun (WGS) entry which is preliminary data.</text>
</comment>
<evidence type="ECO:0000256" key="6">
    <source>
        <dbReference type="ARBA" id="ARBA00022989"/>
    </source>
</evidence>
<dbReference type="EMBL" id="BAABLX010000009">
    <property type="protein sequence ID" value="GAA4939534.1"/>
    <property type="molecule type" value="Genomic_DNA"/>
</dbReference>
<evidence type="ECO:0000256" key="1">
    <source>
        <dbReference type="ARBA" id="ARBA00004651"/>
    </source>
</evidence>
<dbReference type="GO" id="GO:0015293">
    <property type="term" value="F:symporter activity"/>
    <property type="evidence" value="ECO:0007669"/>
    <property type="project" value="UniProtKB-KW"/>
</dbReference>
<evidence type="ECO:0000256" key="8">
    <source>
        <dbReference type="SAM" id="Phobius"/>
    </source>
</evidence>
<dbReference type="RefSeq" id="WP_345420145.1">
    <property type="nucleotide sequence ID" value="NZ_AP031496.1"/>
</dbReference>
<dbReference type="AlphaFoldDB" id="A0AAV3U1R3"/>
<keyword evidence="2" id="KW-0813">Transport</keyword>
<keyword evidence="5" id="KW-0769">Symport</keyword>
<reference evidence="10" key="1">
    <citation type="journal article" date="2019" name="Int. J. Syst. Evol. Microbiol.">
        <title>The Global Catalogue of Microorganisms (GCM) 10K type strain sequencing project: providing services to taxonomists for standard genome sequencing and annotation.</title>
        <authorList>
            <consortium name="The Broad Institute Genomics Platform"/>
            <consortium name="The Broad Institute Genome Sequencing Center for Infectious Disease"/>
            <person name="Wu L."/>
            <person name="Ma J."/>
        </authorList>
    </citation>
    <scope>NUCLEOTIDE SEQUENCE [LARGE SCALE GENOMIC DNA]</scope>
    <source>
        <strain evidence="10">JCM 19134</strain>
    </source>
</reference>
<sequence length="430" mass="45427">MNLTQKVLVGLFLGLAVGLIINVTGLYDSEGFTRSFVVDGVFYTVGKLFVNALKMLVVPLVFFSLVTGVIGIGDIRLLGRVGGKSFLLYLLTTAIAITLALGMATTFNVGAGIEAVSESDFTGSKAPSLAEVIINIVPENPLQAMVEGNMLAVIFYSVVFGVCLLSVSREASNVVTLMEQLNAVMMKMVELVMLCAPYAVFCLIAKAISELGFELVVSLFAYVLVLVTVLLVHGFGILPGLLKLFSGLNPITFLKKIQAAQLFAFSTASSGATIPVTLQSVKNRMGVNGSVASFTVPFGATINMDGTAMMQGVATVFVANVYGIDLSLMDYLMVIMMAVLASIGTAGVPGVGLVMLTMVFSQVNLPVEGIALIIGVDRILDMIRTAVNITGDAAVTCIVAKSENKVDQAVFNNPDAGLMEEEELEVNLNQ</sequence>
<dbReference type="PANTHER" id="PTHR42865:SF7">
    <property type="entry name" value="PROTON_GLUTAMATE-ASPARTATE SYMPORTER"/>
    <property type="match status" value="1"/>
</dbReference>
<feature type="transmembrane region" description="Helical" evidence="8">
    <location>
        <begin position="188"/>
        <end position="209"/>
    </location>
</feature>
<dbReference type="FunFam" id="1.10.3860.10:FF:000001">
    <property type="entry name" value="C4-dicarboxylate transport protein"/>
    <property type="match status" value="1"/>
</dbReference>
<proteinExistence type="predicted"/>
<dbReference type="GO" id="GO:0005886">
    <property type="term" value="C:plasma membrane"/>
    <property type="evidence" value="ECO:0007669"/>
    <property type="project" value="UniProtKB-SubCell"/>
</dbReference>
<name>A0AAV3U1R3_9ALTE</name>
<dbReference type="SUPFAM" id="SSF118215">
    <property type="entry name" value="Proton glutamate symport protein"/>
    <property type="match status" value="1"/>
</dbReference>
<feature type="transmembrane region" description="Helical" evidence="8">
    <location>
        <begin position="86"/>
        <end position="107"/>
    </location>
</feature>
<organism evidence="9 10">
    <name type="scientific">Halioxenophilus aromaticivorans</name>
    <dbReference type="NCBI Taxonomy" id="1306992"/>
    <lineage>
        <taxon>Bacteria</taxon>
        <taxon>Pseudomonadati</taxon>
        <taxon>Pseudomonadota</taxon>
        <taxon>Gammaproteobacteria</taxon>
        <taxon>Alteromonadales</taxon>
        <taxon>Alteromonadaceae</taxon>
        <taxon>Halioxenophilus</taxon>
    </lineage>
</organism>
<feature type="transmembrane region" description="Helical" evidence="8">
    <location>
        <begin position="7"/>
        <end position="27"/>
    </location>
</feature>
<keyword evidence="10" id="KW-1185">Reference proteome</keyword>
<dbReference type="InterPro" id="IPR036458">
    <property type="entry name" value="Na:dicarbo_symporter_sf"/>
</dbReference>
<keyword evidence="7 8" id="KW-0472">Membrane</keyword>
<feature type="transmembrane region" description="Helical" evidence="8">
    <location>
        <begin position="215"/>
        <end position="238"/>
    </location>
</feature>
<comment type="subcellular location">
    <subcellularLocation>
        <location evidence="1">Cell membrane</location>
        <topology evidence="1">Multi-pass membrane protein</topology>
    </subcellularLocation>
</comment>
<dbReference type="GO" id="GO:0006835">
    <property type="term" value="P:dicarboxylic acid transport"/>
    <property type="evidence" value="ECO:0007669"/>
    <property type="project" value="TreeGrafter"/>
</dbReference>
<evidence type="ECO:0000256" key="4">
    <source>
        <dbReference type="ARBA" id="ARBA00022692"/>
    </source>
</evidence>
<evidence type="ECO:0000256" key="2">
    <source>
        <dbReference type="ARBA" id="ARBA00022448"/>
    </source>
</evidence>
<feature type="transmembrane region" description="Helical" evidence="8">
    <location>
        <begin position="259"/>
        <end position="278"/>
    </location>
</feature>
<evidence type="ECO:0000256" key="3">
    <source>
        <dbReference type="ARBA" id="ARBA00022475"/>
    </source>
</evidence>
<evidence type="ECO:0000256" key="5">
    <source>
        <dbReference type="ARBA" id="ARBA00022847"/>
    </source>
</evidence>
<evidence type="ECO:0000313" key="10">
    <source>
        <dbReference type="Proteomes" id="UP001409585"/>
    </source>
</evidence>
<dbReference type="PANTHER" id="PTHR42865">
    <property type="entry name" value="PROTON/GLUTAMATE-ASPARTATE SYMPORTER"/>
    <property type="match status" value="1"/>
</dbReference>
<gene>
    <name evidence="9" type="ORF">GCM10025791_17180</name>
</gene>
<evidence type="ECO:0000256" key="7">
    <source>
        <dbReference type="ARBA" id="ARBA00023136"/>
    </source>
</evidence>
<evidence type="ECO:0000313" key="9">
    <source>
        <dbReference type="EMBL" id="GAA4939534.1"/>
    </source>
</evidence>
<keyword evidence="3" id="KW-1003">Cell membrane</keyword>
<dbReference type="Proteomes" id="UP001409585">
    <property type="component" value="Unassembled WGS sequence"/>
</dbReference>
<dbReference type="InterPro" id="IPR001991">
    <property type="entry name" value="Na-dicarboxylate_symporter"/>
</dbReference>
<keyword evidence="4 8" id="KW-0812">Transmembrane</keyword>
<protein>
    <submittedName>
        <fullName evidence="9">Dicarboxylate/amino acid:cation symporter</fullName>
    </submittedName>
</protein>
<dbReference type="Pfam" id="PF00375">
    <property type="entry name" value="SDF"/>
    <property type="match status" value="1"/>
</dbReference>
<feature type="transmembrane region" description="Helical" evidence="8">
    <location>
        <begin position="56"/>
        <end position="79"/>
    </location>
</feature>
<accession>A0AAV3U1R3</accession>